<evidence type="ECO:0000313" key="2">
    <source>
        <dbReference type="EMBL" id="MBI2679134.1"/>
    </source>
</evidence>
<feature type="region of interest" description="Disordered" evidence="1">
    <location>
        <begin position="1"/>
        <end position="84"/>
    </location>
</feature>
<accession>A0A932ABD5</accession>
<comment type="caution">
    <text evidence="2">The sequence shown here is derived from an EMBL/GenBank/DDBJ whole genome shotgun (WGS) entry which is preliminary data.</text>
</comment>
<evidence type="ECO:0000256" key="1">
    <source>
        <dbReference type="SAM" id="MobiDB-lite"/>
    </source>
</evidence>
<feature type="compositionally biased region" description="Basic and acidic residues" evidence="1">
    <location>
        <begin position="1"/>
        <end position="11"/>
    </location>
</feature>
<feature type="compositionally biased region" description="Basic and acidic residues" evidence="1">
    <location>
        <begin position="21"/>
        <end position="43"/>
    </location>
</feature>
<organism evidence="2 3">
    <name type="scientific">Candidatus Korobacter versatilis</name>
    <dbReference type="NCBI Taxonomy" id="658062"/>
    <lineage>
        <taxon>Bacteria</taxon>
        <taxon>Pseudomonadati</taxon>
        <taxon>Acidobacteriota</taxon>
        <taxon>Terriglobia</taxon>
        <taxon>Terriglobales</taxon>
        <taxon>Candidatus Korobacteraceae</taxon>
        <taxon>Candidatus Korobacter</taxon>
    </lineage>
</organism>
<proteinExistence type="predicted"/>
<evidence type="ECO:0000313" key="3">
    <source>
        <dbReference type="Proteomes" id="UP000779809"/>
    </source>
</evidence>
<dbReference type="EMBL" id="JACPNR010000012">
    <property type="protein sequence ID" value="MBI2679134.1"/>
    <property type="molecule type" value="Genomic_DNA"/>
</dbReference>
<feature type="compositionally biased region" description="Basic residues" evidence="1">
    <location>
        <begin position="74"/>
        <end position="84"/>
    </location>
</feature>
<dbReference type="AlphaFoldDB" id="A0A932ABD5"/>
<name>A0A932ABD5_9BACT</name>
<protein>
    <submittedName>
        <fullName evidence="2">Uncharacterized protein</fullName>
    </submittedName>
</protein>
<reference evidence="2" key="1">
    <citation type="submission" date="2020-07" db="EMBL/GenBank/DDBJ databases">
        <title>Huge and variable diversity of episymbiotic CPR bacteria and DPANN archaea in groundwater ecosystems.</title>
        <authorList>
            <person name="He C.Y."/>
            <person name="Keren R."/>
            <person name="Whittaker M."/>
            <person name="Farag I.F."/>
            <person name="Doudna J."/>
            <person name="Cate J.H.D."/>
            <person name="Banfield J.F."/>
        </authorList>
    </citation>
    <scope>NUCLEOTIDE SEQUENCE</scope>
    <source>
        <strain evidence="2">NC_groundwater_580_Pr5_B-0.1um_64_19</strain>
    </source>
</reference>
<sequence length="84" mass="9092">MKRSSKPDGKGSGHAKVIKLAPERPEARDEGPRLLPLEGERSAHFGTSSELADVALGRRGPTDSIATHRDHSSRSTRARKQSHA</sequence>
<dbReference type="Proteomes" id="UP000779809">
    <property type="component" value="Unassembled WGS sequence"/>
</dbReference>
<gene>
    <name evidence="2" type="ORF">HYX28_10165</name>
</gene>